<accession>A0A137P9Z4</accession>
<evidence type="ECO:0000313" key="2">
    <source>
        <dbReference type="EMBL" id="KXN71826.1"/>
    </source>
</evidence>
<sequence>MHDYYKYNPKKIFKVRRKSSKFGKKLGIFLRGKSSITVKLNPTESEIGKLSSLQDINELDHVNLNFINSNQMDKLKSQGLINEKEDLANQIEINNSKKLSEIGSNSKSYQINTTNLTQLVREAQEEEERDLTSLASSEHKTYKDSALKSPIEEELKFLLEENEFNEFEQN</sequence>
<proteinExistence type="predicted"/>
<dbReference type="AlphaFoldDB" id="A0A137P9Z4"/>
<dbReference type="EMBL" id="KQ964466">
    <property type="protein sequence ID" value="KXN71826.1"/>
    <property type="molecule type" value="Genomic_DNA"/>
</dbReference>
<organism evidence="2 3">
    <name type="scientific">Conidiobolus coronatus (strain ATCC 28846 / CBS 209.66 / NRRL 28638)</name>
    <name type="common">Delacroixia coronata</name>
    <dbReference type="NCBI Taxonomy" id="796925"/>
    <lineage>
        <taxon>Eukaryota</taxon>
        <taxon>Fungi</taxon>
        <taxon>Fungi incertae sedis</taxon>
        <taxon>Zoopagomycota</taxon>
        <taxon>Entomophthoromycotina</taxon>
        <taxon>Entomophthoromycetes</taxon>
        <taxon>Entomophthorales</taxon>
        <taxon>Ancylistaceae</taxon>
        <taxon>Conidiobolus</taxon>
    </lineage>
</organism>
<feature type="region of interest" description="Disordered" evidence="1">
    <location>
        <begin position="124"/>
        <end position="146"/>
    </location>
</feature>
<evidence type="ECO:0000256" key="1">
    <source>
        <dbReference type="SAM" id="MobiDB-lite"/>
    </source>
</evidence>
<gene>
    <name evidence="2" type="ORF">CONCODRAFT_5446</name>
</gene>
<protein>
    <submittedName>
        <fullName evidence="2">Uncharacterized protein</fullName>
    </submittedName>
</protein>
<evidence type="ECO:0000313" key="3">
    <source>
        <dbReference type="Proteomes" id="UP000070444"/>
    </source>
</evidence>
<name>A0A137P9Z4_CONC2</name>
<feature type="compositionally biased region" description="Basic and acidic residues" evidence="1">
    <location>
        <begin position="137"/>
        <end position="146"/>
    </location>
</feature>
<reference evidence="2 3" key="1">
    <citation type="journal article" date="2015" name="Genome Biol. Evol.">
        <title>Phylogenomic analyses indicate that early fungi evolved digesting cell walls of algal ancestors of land plants.</title>
        <authorList>
            <person name="Chang Y."/>
            <person name="Wang S."/>
            <person name="Sekimoto S."/>
            <person name="Aerts A.L."/>
            <person name="Choi C."/>
            <person name="Clum A."/>
            <person name="LaButti K.M."/>
            <person name="Lindquist E.A."/>
            <person name="Yee Ngan C."/>
            <person name="Ohm R.A."/>
            <person name="Salamov A.A."/>
            <person name="Grigoriev I.V."/>
            <person name="Spatafora J.W."/>
            <person name="Berbee M.L."/>
        </authorList>
    </citation>
    <scope>NUCLEOTIDE SEQUENCE [LARGE SCALE GENOMIC DNA]</scope>
    <source>
        <strain evidence="2 3">NRRL 28638</strain>
    </source>
</reference>
<dbReference type="Proteomes" id="UP000070444">
    <property type="component" value="Unassembled WGS sequence"/>
</dbReference>
<keyword evidence="3" id="KW-1185">Reference proteome</keyword>